<dbReference type="EMBL" id="BTPU01000027">
    <property type="protein sequence ID" value="GMQ62544.1"/>
    <property type="molecule type" value="Genomic_DNA"/>
</dbReference>
<reference evidence="1" key="1">
    <citation type="submission" date="2023-09" db="EMBL/GenBank/DDBJ databases">
        <title>Vallitalea sediminicola and Vallitalea maricola sp. nov., anaerobic bacteria isolated from marine sediment.</title>
        <authorList>
            <person name="Hirano S."/>
            <person name="Maeda A."/>
            <person name="Terahara T."/>
            <person name="Mori K."/>
            <person name="Hamada M."/>
            <person name="Matsumoto R."/>
            <person name="Kobayashi T."/>
        </authorList>
    </citation>
    <scope>NUCLEOTIDE SEQUENCE</scope>
    <source>
        <strain evidence="1">AN17-2</strain>
    </source>
</reference>
<accession>A0ACB5UJ28</accession>
<comment type="caution">
    <text evidence="1">The sequence shown here is derived from an EMBL/GenBank/DDBJ whole genome shotgun (WGS) entry which is preliminary data.</text>
</comment>
<evidence type="ECO:0000313" key="1">
    <source>
        <dbReference type="EMBL" id="GMQ62544.1"/>
    </source>
</evidence>
<sequence>MNEYKDKYVDYLSDESKLQGYCDYIEFPTCEEEVVDLISNCSKEDITITVQGGRTGIVGGSVPQGGLLMNMSKMDKIIGIEGEILSVMPGVPLFAINEFVNREKKGYIFPVDSTEKTASIGGIFSTGARGPRNYHFGDSINYFKGIEVIDFSGVKHILSMKDEVNDYYKKEGREGIVTKLHIQLIKKFNHIWGIVFLFDSIKDIVGFSEDVKKSDIKNILSFEYISDSTIDLIQEFSTGMDKLKGVPTFDKGMHMIYTEIFSDNQDDIEMSAEMLMELAAEHHCDIEKALAVSTEDDLEKMANYRHAAAECCNMFIEHVKKIDEGITKLSTDISGITDICYFANLKTDIKYVIFGHLLDAHLHMNLLPQNYEEYMEAKEIIKNISVENYLKGATIFTEHGIGKIKQYIVDAINDSILTQNKEK</sequence>
<name>A0ACB5UJ28_9FIRM</name>
<proteinExistence type="predicted"/>
<protein>
    <submittedName>
        <fullName evidence="1">FAD-linked oxidase C-terminal domain-containing protein</fullName>
    </submittedName>
</protein>
<keyword evidence="2" id="KW-1185">Reference proteome</keyword>
<dbReference type="Proteomes" id="UP001374599">
    <property type="component" value="Unassembled WGS sequence"/>
</dbReference>
<gene>
    <name evidence="1" type="ORF">AN2V17_17760</name>
</gene>
<evidence type="ECO:0000313" key="2">
    <source>
        <dbReference type="Proteomes" id="UP001374599"/>
    </source>
</evidence>
<organism evidence="1 2">
    <name type="scientific">Vallitalea maricola</name>
    <dbReference type="NCBI Taxonomy" id="3074433"/>
    <lineage>
        <taxon>Bacteria</taxon>
        <taxon>Bacillati</taxon>
        <taxon>Bacillota</taxon>
        <taxon>Clostridia</taxon>
        <taxon>Lachnospirales</taxon>
        <taxon>Vallitaleaceae</taxon>
        <taxon>Vallitalea</taxon>
    </lineage>
</organism>